<reference evidence="7 8" key="1">
    <citation type="journal article" date="2020" name="G3 (Bethesda)">
        <title>Improved Reference Genome for Cyclotella cryptica CCMP332, a Model for Cell Wall Morphogenesis, Salinity Adaptation, and Lipid Production in Diatoms (Bacillariophyta).</title>
        <authorList>
            <person name="Roberts W.R."/>
            <person name="Downey K.M."/>
            <person name="Ruck E.C."/>
            <person name="Traller J.C."/>
            <person name="Alverson A.J."/>
        </authorList>
    </citation>
    <scope>NUCLEOTIDE SEQUENCE [LARGE SCALE GENOMIC DNA]</scope>
    <source>
        <strain evidence="7 8">CCMP332</strain>
    </source>
</reference>
<proteinExistence type="predicted"/>
<protein>
    <recommendedName>
        <fullName evidence="6">ABC transporter domain-containing protein</fullName>
    </recommendedName>
</protein>
<organism evidence="7 8">
    <name type="scientific">Cyclotella cryptica</name>
    <dbReference type="NCBI Taxonomy" id="29204"/>
    <lineage>
        <taxon>Eukaryota</taxon>
        <taxon>Sar</taxon>
        <taxon>Stramenopiles</taxon>
        <taxon>Ochrophyta</taxon>
        <taxon>Bacillariophyta</taxon>
        <taxon>Coscinodiscophyceae</taxon>
        <taxon>Thalassiosirophycidae</taxon>
        <taxon>Stephanodiscales</taxon>
        <taxon>Stephanodiscaceae</taxon>
        <taxon>Cyclotella</taxon>
    </lineage>
</organism>
<dbReference type="Pfam" id="PF00005">
    <property type="entry name" value="ABC_tran"/>
    <property type="match status" value="1"/>
</dbReference>
<dbReference type="AlphaFoldDB" id="A0ABD3PL78"/>
<feature type="chain" id="PRO_5044869797" description="ABC transporter domain-containing protein" evidence="5">
    <location>
        <begin position="17"/>
        <end position="214"/>
    </location>
</feature>
<dbReference type="SUPFAM" id="SSF52540">
    <property type="entry name" value="P-loop containing nucleoside triphosphate hydrolases"/>
    <property type="match status" value="1"/>
</dbReference>
<dbReference type="PANTHER" id="PTHR43394">
    <property type="entry name" value="ATP-DEPENDENT PERMEASE MDL1, MITOCHONDRIAL"/>
    <property type="match status" value="1"/>
</dbReference>
<comment type="subcellular location">
    <subcellularLocation>
        <location evidence="1">Membrane</location>
        <topology evidence="1">Multi-pass membrane protein</topology>
    </subcellularLocation>
</comment>
<dbReference type="EMBL" id="JABMIG020000162">
    <property type="protein sequence ID" value="KAL3788076.1"/>
    <property type="molecule type" value="Genomic_DNA"/>
</dbReference>
<dbReference type="InterPro" id="IPR039421">
    <property type="entry name" value="Type_1_exporter"/>
</dbReference>
<accession>A0ABD3PL78</accession>
<comment type="caution">
    <text evidence="7">The sequence shown here is derived from an EMBL/GenBank/DDBJ whole genome shotgun (WGS) entry which is preliminary data.</text>
</comment>
<keyword evidence="4" id="KW-0472">Membrane</keyword>
<keyword evidence="2" id="KW-0812">Transmembrane</keyword>
<dbReference type="PANTHER" id="PTHR43394:SF1">
    <property type="entry name" value="ATP-BINDING CASSETTE SUB-FAMILY B MEMBER 10, MITOCHONDRIAL"/>
    <property type="match status" value="1"/>
</dbReference>
<dbReference type="Gene3D" id="1.20.1560.10">
    <property type="entry name" value="ABC transporter type 1, transmembrane domain"/>
    <property type="match status" value="1"/>
</dbReference>
<feature type="signal peptide" evidence="5">
    <location>
        <begin position="1"/>
        <end position="16"/>
    </location>
</feature>
<evidence type="ECO:0000256" key="5">
    <source>
        <dbReference type="SAM" id="SignalP"/>
    </source>
</evidence>
<sequence length="214" mass="22640">MLGSFMLLYAVLTLYGSYLLYTDVEQTQCNPSNAVPDIDTCSNSGPQVFGAMLSVAFAAQGLSQALLAIDRTLGSEETVVTKTVDLTAAEGEAGTSLEETYVLTKYEIDSSSHHGLMPSITGGEVVSENVKFACPTRRDNLIFDGGFNLKIEAGKTVCLVGPSGGGKSTTIGLIEGFYDPISGSVRFCTALLQCISCTLRCCASHSFTPLFIQS</sequence>
<dbReference type="InterPro" id="IPR027417">
    <property type="entry name" value="P-loop_NTPase"/>
</dbReference>
<dbReference type="Gene3D" id="3.40.50.300">
    <property type="entry name" value="P-loop containing nucleotide triphosphate hydrolases"/>
    <property type="match status" value="1"/>
</dbReference>
<dbReference type="GO" id="GO:0016020">
    <property type="term" value="C:membrane"/>
    <property type="evidence" value="ECO:0007669"/>
    <property type="project" value="UniProtKB-SubCell"/>
</dbReference>
<evidence type="ECO:0000256" key="1">
    <source>
        <dbReference type="ARBA" id="ARBA00004141"/>
    </source>
</evidence>
<keyword evidence="5" id="KW-0732">Signal</keyword>
<keyword evidence="3" id="KW-1133">Transmembrane helix</keyword>
<evidence type="ECO:0000313" key="7">
    <source>
        <dbReference type="EMBL" id="KAL3788076.1"/>
    </source>
</evidence>
<evidence type="ECO:0000259" key="6">
    <source>
        <dbReference type="Pfam" id="PF00005"/>
    </source>
</evidence>
<feature type="domain" description="ABC transporter" evidence="6">
    <location>
        <begin position="147"/>
        <end position="187"/>
    </location>
</feature>
<dbReference type="InterPro" id="IPR036640">
    <property type="entry name" value="ABC1_TM_sf"/>
</dbReference>
<dbReference type="Proteomes" id="UP001516023">
    <property type="component" value="Unassembled WGS sequence"/>
</dbReference>
<evidence type="ECO:0000256" key="2">
    <source>
        <dbReference type="ARBA" id="ARBA00022692"/>
    </source>
</evidence>
<evidence type="ECO:0000256" key="3">
    <source>
        <dbReference type="ARBA" id="ARBA00022989"/>
    </source>
</evidence>
<evidence type="ECO:0000256" key="4">
    <source>
        <dbReference type="ARBA" id="ARBA00023136"/>
    </source>
</evidence>
<name>A0ABD3PL78_9STRA</name>
<gene>
    <name evidence="7" type="ORF">HJC23_008138</name>
</gene>
<evidence type="ECO:0000313" key="8">
    <source>
        <dbReference type="Proteomes" id="UP001516023"/>
    </source>
</evidence>
<keyword evidence="8" id="KW-1185">Reference proteome</keyword>
<dbReference type="InterPro" id="IPR003439">
    <property type="entry name" value="ABC_transporter-like_ATP-bd"/>
</dbReference>